<name>X0YKN9_9ZZZZ</name>
<sequence length="210" mass="23921">ENGRYDVVLEGLDESDSEKIDIEGIKTSLCEQSSSSSSSSSKGFNYELISKPDEIKTGESFEIEIKLENNDKKEHDIDIWSYVYRGNKCYCRDREENKKEFSIAPETNKIVALKNTVIDAEPGDYKLKVNIIKDNQKTAKQLTEDIKVVLSASESYGEFFQNKPSTSDNLESKKYPRTIYESTSIKAQKLIPLFIIVLLAILSAILLWKR</sequence>
<dbReference type="AlphaFoldDB" id="X0YKN9"/>
<feature type="non-terminal residue" evidence="2">
    <location>
        <position position="1"/>
    </location>
</feature>
<protein>
    <submittedName>
        <fullName evidence="2">Uncharacterized protein</fullName>
    </submittedName>
</protein>
<organism evidence="2">
    <name type="scientific">marine sediment metagenome</name>
    <dbReference type="NCBI Taxonomy" id="412755"/>
    <lineage>
        <taxon>unclassified sequences</taxon>
        <taxon>metagenomes</taxon>
        <taxon>ecological metagenomes</taxon>
    </lineage>
</organism>
<feature type="transmembrane region" description="Helical" evidence="1">
    <location>
        <begin position="190"/>
        <end position="208"/>
    </location>
</feature>
<reference evidence="2" key="1">
    <citation type="journal article" date="2014" name="Front. Microbiol.">
        <title>High frequency of phylogenetically diverse reductive dehalogenase-homologous genes in deep subseafloor sedimentary metagenomes.</title>
        <authorList>
            <person name="Kawai M."/>
            <person name="Futagami T."/>
            <person name="Toyoda A."/>
            <person name="Takaki Y."/>
            <person name="Nishi S."/>
            <person name="Hori S."/>
            <person name="Arai W."/>
            <person name="Tsubouchi T."/>
            <person name="Morono Y."/>
            <person name="Uchiyama I."/>
            <person name="Ito T."/>
            <person name="Fujiyama A."/>
            <person name="Inagaki F."/>
            <person name="Takami H."/>
        </authorList>
    </citation>
    <scope>NUCLEOTIDE SEQUENCE</scope>
    <source>
        <strain evidence="2">Expedition CK06-06</strain>
    </source>
</reference>
<evidence type="ECO:0000256" key="1">
    <source>
        <dbReference type="SAM" id="Phobius"/>
    </source>
</evidence>
<evidence type="ECO:0000313" key="2">
    <source>
        <dbReference type="EMBL" id="GAG47587.1"/>
    </source>
</evidence>
<proteinExistence type="predicted"/>
<comment type="caution">
    <text evidence="2">The sequence shown here is derived from an EMBL/GenBank/DDBJ whole genome shotgun (WGS) entry which is preliminary data.</text>
</comment>
<gene>
    <name evidence="2" type="ORF">S01H1_80423</name>
</gene>
<keyword evidence="1" id="KW-0472">Membrane</keyword>
<keyword evidence="1" id="KW-0812">Transmembrane</keyword>
<accession>X0YKN9</accession>
<dbReference type="EMBL" id="BARS01054308">
    <property type="protein sequence ID" value="GAG47587.1"/>
    <property type="molecule type" value="Genomic_DNA"/>
</dbReference>
<keyword evidence="1" id="KW-1133">Transmembrane helix</keyword>